<keyword evidence="4 6" id="KW-0472">Membrane</keyword>
<evidence type="ECO:0000256" key="3">
    <source>
        <dbReference type="ARBA" id="ARBA00022989"/>
    </source>
</evidence>
<evidence type="ECO:0000256" key="5">
    <source>
        <dbReference type="ARBA" id="ARBA00038359"/>
    </source>
</evidence>
<feature type="transmembrane region" description="Helical" evidence="6">
    <location>
        <begin position="50"/>
        <end position="68"/>
    </location>
</feature>
<dbReference type="PANTHER" id="PTHR33048:SF47">
    <property type="entry name" value="INTEGRAL MEMBRANE PROTEIN-RELATED"/>
    <property type="match status" value="1"/>
</dbReference>
<dbReference type="AlphaFoldDB" id="W7E238"/>
<sequence length="353" mass="39155">MAFLGEPSSGTDLRETKVPQLVAGLTSTWVLGVITVGLRVLVQKLTKNKLWLDDWLIIASLAMGLFVAEYMYTLSIVFIKWSILAFYWRIFSTNPTTRLPMWILYSIIGAWGIAVVHLVTSFQRLPISAFWERFDPVNPMPASEYTCGVDVHTFFKANAIPNIATDVFILLLPLPYIWTLHLCWAQKVAVTNIFIVGLFVTVVSVVRLTFVLALDIASPDVTWNGSDEMMWTGIEVNVATVLLTSIPACLPSLKPILNFMMHGNVNPKSHSSGPQGHSDIVTIRSTPAKAEKRWGAAGLNNSNHFASSSHIKTWGFRIIDDLYQFAHLTDNQLEAIELGSIEENGSDAGDTDS</sequence>
<comment type="subcellular location">
    <subcellularLocation>
        <location evidence="1">Membrane</location>
        <topology evidence="1">Multi-pass membrane protein</topology>
    </subcellularLocation>
</comment>
<feature type="transmembrane region" description="Helical" evidence="6">
    <location>
        <begin position="234"/>
        <end position="253"/>
    </location>
</feature>
<dbReference type="HOGENOM" id="CLU_028200_0_0_1"/>
<feature type="domain" description="Rhodopsin" evidence="7">
    <location>
        <begin position="65"/>
        <end position="258"/>
    </location>
</feature>
<evidence type="ECO:0000256" key="1">
    <source>
        <dbReference type="ARBA" id="ARBA00004141"/>
    </source>
</evidence>
<dbReference type="EMBL" id="KI968863">
    <property type="protein sequence ID" value="EUN21114.1"/>
    <property type="molecule type" value="Genomic_DNA"/>
</dbReference>
<evidence type="ECO:0000313" key="8">
    <source>
        <dbReference type="EMBL" id="EUN21114.1"/>
    </source>
</evidence>
<keyword evidence="3 6" id="KW-1133">Transmembrane helix</keyword>
<reference evidence="8 9" key="1">
    <citation type="journal article" date="2013" name="PLoS Genet.">
        <title>Comparative genome structure, secondary metabolite, and effector coding capacity across Cochliobolus pathogens.</title>
        <authorList>
            <person name="Condon B.J."/>
            <person name="Leng Y."/>
            <person name="Wu D."/>
            <person name="Bushley K.E."/>
            <person name="Ohm R.A."/>
            <person name="Otillar R."/>
            <person name="Martin J."/>
            <person name="Schackwitz W."/>
            <person name="Grimwood J."/>
            <person name="MohdZainudin N."/>
            <person name="Xue C."/>
            <person name="Wang R."/>
            <person name="Manning V.A."/>
            <person name="Dhillon B."/>
            <person name="Tu Z.J."/>
            <person name="Steffenson B.J."/>
            <person name="Salamov A."/>
            <person name="Sun H."/>
            <person name="Lowry S."/>
            <person name="LaButti K."/>
            <person name="Han J."/>
            <person name="Copeland A."/>
            <person name="Lindquist E."/>
            <person name="Barry K."/>
            <person name="Schmutz J."/>
            <person name="Baker S.E."/>
            <person name="Ciuffetti L.M."/>
            <person name="Grigoriev I.V."/>
            <person name="Zhong S."/>
            <person name="Turgeon B.G."/>
        </authorList>
    </citation>
    <scope>NUCLEOTIDE SEQUENCE [LARGE SCALE GENOMIC DNA]</scope>
    <source>
        <strain evidence="8 9">FI3</strain>
    </source>
</reference>
<gene>
    <name evidence="8" type="ORF">COCVIDRAFT_42865</name>
</gene>
<dbReference type="GeneID" id="26257403"/>
<dbReference type="Pfam" id="PF20684">
    <property type="entry name" value="Fung_rhodopsin"/>
    <property type="match status" value="1"/>
</dbReference>
<evidence type="ECO:0000256" key="6">
    <source>
        <dbReference type="SAM" id="Phobius"/>
    </source>
</evidence>
<evidence type="ECO:0000256" key="2">
    <source>
        <dbReference type="ARBA" id="ARBA00022692"/>
    </source>
</evidence>
<feature type="transmembrane region" description="Helical" evidence="6">
    <location>
        <begin position="190"/>
        <end position="214"/>
    </location>
</feature>
<dbReference type="PANTHER" id="PTHR33048">
    <property type="entry name" value="PTH11-LIKE INTEGRAL MEMBRANE PROTEIN (AFU_ORTHOLOGUE AFUA_5G11245)"/>
    <property type="match status" value="1"/>
</dbReference>
<accession>W7E238</accession>
<keyword evidence="9" id="KW-1185">Reference proteome</keyword>
<organism evidence="8 9">
    <name type="scientific">Bipolaris victoriae (strain FI3)</name>
    <name type="common">Victoria blight of oats agent</name>
    <name type="synonym">Cochliobolus victoriae</name>
    <dbReference type="NCBI Taxonomy" id="930091"/>
    <lineage>
        <taxon>Eukaryota</taxon>
        <taxon>Fungi</taxon>
        <taxon>Dikarya</taxon>
        <taxon>Ascomycota</taxon>
        <taxon>Pezizomycotina</taxon>
        <taxon>Dothideomycetes</taxon>
        <taxon>Pleosporomycetidae</taxon>
        <taxon>Pleosporales</taxon>
        <taxon>Pleosporineae</taxon>
        <taxon>Pleosporaceae</taxon>
        <taxon>Bipolaris</taxon>
    </lineage>
</organism>
<evidence type="ECO:0000313" key="9">
    <source>
        <dbReference type="Proteomes" id="UP000054337"/>
    </source>
</evidence>
<feature type="transmembrane region" description="Helical" evidence="6">
    <location>
        <begin position="102"/>
        <end position="122"/>
    </location>
</feature>
<dbReference type="GO" id="GO:0016020">
    <property type="term" value="C:membrane"/>
    <property type="evidence" value="ECO:0007669"/>
    <property type="project" value="UniProtKB-SubCell"/>
</dbReference>
<dbReference type="InterPro" id="IPR052337">
    <property type="entry name" value="SAT4-like"/>
</dbReference>
<feature type="transmembrane region" description="Helical" evidence="6">
    <location>
        <begin position="20"/>
        <end position="38"/>
    </location>
</feature>
<dbReference type="RefSeq" id="XP_014550688.1">
    <property type="nucleotide sequence ID" value="XM_014695202.1"/>
</dbReference>
<evidence type="ECO:0000259" key="7">
    <source>
        <dbReference type="Pfam" id="PF20684"/>
    </source>
</evidence>
<keyword evidence="2 6" id="KW-0812">Transmembrane</keyword>
<comment type="similarity">
    <text evidence="5">Belongs to the SAT4 family.</text>
</comment>
<evidence type="ECO:0000256" key="4">
    <source>
        <dbReference type="ARBA" id="ARBA00023136"/>
    </source>
</evidence>
<proteinExistence type="inferred from homology"/>
<name>W7E238_BIPV3</name>
<protein>
    <recommendedName>
        <fullName evidence="7">Rhodopsin domain-containing protein</fullName>
    </recommendedName>
</protein>
<dbReference type="InterPro" id="IPR049326">
    <property type="entry name" value="Rhodopsin_dom_fungi"/>
</dbReference>
<feature type="transmembrane region" description="Helical" evidence="6">
    <location>
        <begin position="159"/>
        <end position="178"/>
    </location>
</feature>
<dbReference type="Proteomes" id="UP000054337">
    <property type="component" value="Unassembled WGS sequence"/>
</dbReference>